<comment type="similarity">
    <text evidence="10">Belongs to the CodY family.</text>
</comment>
<evidence type="ECO:0000256" key="2">
    <source>
        <dbReference type="ARBA" id="ARBA00022490"/>
    </source>
</evidence>
<dbReference type="InterPro" id="IPR036388">
    <property type="entry name" value="WH-like_DNA-bd_sf"/>
</dbReference>
<feature type="region of interest" description="GAF domain" evidence="10">
    <location>
        <begin position="1"/>
        <end position="155"/>
    </location>
</feature>
<organism evidence="13 14">
    <name type="scientific">Salsuginibacillus halophilus</name>
    <dbReference type="NCBI Taxonomy" id="517424"/>
    <lineage>
        <taxon>Bacteria</taxon>
        <taxon>Bacillati</taxon>
        <taxon>Bacillota</taxon>
        <taxon>Bacilli</taxon>
        <taxon>Bacillales</taxon>
        <taxon>Bacillaceae</taxon>
        <taxon>Salsuginibacillus</taxon>
    </lineage>
</organism>
<keyword evidence="4 10" id="KW-0597">Phosphoprotein</keyword>
<keyword evidence="3 10" id="KW-0678">Repressor</keyword>
<dbReference type="FunFam" id="1.10.10.10:FF:000034">
    <property type="entry name" value="GTP-sensing transcriptional pleiotropic repressor CodY"/>
    <property type="match status" value="1"/>
</dbReference>
<dbReference type="NCBIfam" id="TIGR02787">
    <property type="entry name" value="codY_Gpos"/>
    <property type="match status" value="1"/>
</dbReference>
<comment type="function">
    <text evidence="9 10">DNA-binding global transcriptional regulator which is involved in the adaptive response to starvation and acts by directly or indirectly controlling the expression of numerous genes in response to nutrient availability. During rapid exponential growth, CodY is highly active and represses genes whose products allow adaptation to nutrient depletion.</text>
</comment>
<keyword evidence="6 10" id="KW-0238">DNA-binding</keyword>
<accession>A0A2P8HY93</accession>
<keyword evidence="7 10" id="KW-0804">Transcription</keyword>
<keyword evidence="14" id="KW-1185">Reference proteome</keyword>
<dbReference type="CDD" id="cd00090">
    <property type="entry name" value="HTH_ARSR"/>
    <property type="match status" value="1"/>
</dbReference>
<evidence type="ECO:0000256" key="7">
    <source>
        <dbReference type="ARBA" id="ARBA00023163"/>
    </source>
</evidence>
<dbReference type="GO" id="GO:0032993">
    <property type="term" value="C:protein-DNA complex"/>
    <property type="evidence" value="ECO:0007669"/>
    <property type="project" value="UniProtKB-ARBA"/>
</dbReference>
<dbReference type="InterPro" id="IPR011991">
    <property type="entry name" value="ArsR-like_HTH"/>
</dbReference>
<dbReference type="InterPro" id="IPR036390">
    <property type="entry name" value="WH_DNA-bd_sf"/>
</dbReference>
<dbReference type="Pfam" id="PF06018">
    <property type="entry name" value="CodY"/>
    <property type="match status" value="1"/>
</dbReference>
<dbReference type="RefSeq" id="WP_106587268.1">
    <property type="nucleotide sequence ID" value="NZ_PYAV01000001.1"/>
</dbReference>
<feature type="domain" description="Global transcriptional regulator CodY N-terminal" evidence="11">
    <location>
        <begin position="3"/>
        <end position="178"/>
    </location>
</feature>
<dbReference type="Proteomes" id="UP000242310">
    <property type="component" value="Unassembled WGS sequence"/>
</dbReference>
<keyword evidence="5 10" id="KW-0805">Transcription regulation</keyword>
<name>A0A2P8HY93_9BACI</name>
<dbReference type="OrthoDB" id="2056at2"/>
<dbReference type="PIRSF" id="PIRSF011572">
    <property type="entry name" value="GTP_sensing_CodY"/>
    <property type="match status" value="1"/>
</dbReference>
<proteinExistence type="inferred from homology"/>
<evidence type="ECO:0000259" key="12">
    <source>
        <dbReference type="Pfam" id="PF08222"/>
    </source>
</evidence>
<evidence type="ECO:0000256" key="1">
    <source>
        <dbReference type="ARBA" id="ARBA00004496"/>
    </source>
</evidence>
<dbReference type="GO" id="GO:0000976">
    <property type="term" value="F:transcription cis-regulatory region binding"/>
    <property type="evidence" value="ECO:0007669"/>
    <property type="project" value="UniProtKB-ARBA"/>
</dbReference>
<dbReference type="GO" id="GO:0005737">
    <property type="term" value="C:cytoplasm"/>
    <property type="evidence" value="ECO:0007669"/>
    <property type="project" value="UniProtKB-SubCell"/>
</dbReference>
<dbReference type="NCBIfam" id="NF003170">
    <property type="entry name" value="PRK04158.1"/>
    <property type="match status" value="1"/>
</dbReference>
<evidence type="ECO:0000256" key="9">
    <source>
        <dbReference type="ARBA" id="ARBA00057567"/>
    </source>
</evidence>
<dbReference type="Gene3D" id="1.10.10.10">
    <property type="entry name" value="Winged helix-like DNA-binding domain superfamily/Winged helix DNA-binding domain"/>
    <property type="match status" value="1"/>
</dbReference>
<evidence type="ECO:0000256" key="5">
    <source>
        <dbReference type="ARBA" id="ARBA00023015"/>
    </source>
</evidence>
<dbReference type="PANTHER" id="PTHR40062:SF1">
    <property type="entry name" value="GLOBAL TRANSCRIPTIONAL REGULATOR CODY"/>
    <property type="match status" value="1"/>
</dbReference>
<dbReference type="Gene3D" id="3.30.450.40">
    <property type="match status" value="1"/>
</dbReference>
<feature type="domain" description="Global transcriptional regulator CodY C-terminal" evidence="12">
    <location>
        <begin position="198"/>
        <end position="255"/>
    </location>
</feature>
<evidence type="ECO:0000256" key="10">
    <source>
        <dbReference type="HAMAP-Rule" id="MF_00621"/>
    </source>
</evidence>
<sequence length="259" mass="28995">MDLLSKTRKINDMLQKSAGQHVDFKDMAETLRDVIGANVFVVSRRGKILGYGIKQEIENERMKQMLEERQFPQEYTAGLFKIEETSANLDIDSEFTAFPVENRELFKSGLTTLVPINGGGQRLGTLVLGRLNDSFDNDDLLLAEYGSTVVGMEILHEKTQEIEDEARSKAVVQMAISSLSYSELEAVEHIFEELEGNEGLLVASKIADRVGITRSVIVNALRKLESAGVIESRSLGMKGTYIKVMNDKFLNELDKLKEE</sequence>
<dbReference type="FunFam" id="3.30.450.40:FF:000003">
    <property type="entry name" value="GTP-sensing transcriptional pleiotropic repressor CodY"/>
    <property type="match status" value="1"/>
</dbReference>
<dbReference type="GO" id="GO:0001217">
    <property type="term" value="F:DNA-binding transcription repressor activity"/>
    <property type="evidence" value="ECO:0007669"/>
    <property type="project" value="UniProtKB-ARBA"/>
</dbReference>
<dbReference type="InterPro" id="IPR010312">
    <property type="entry name" value="Transc_reg_CodY_N"/>
</dbReference>
<keyword evidence="2 10" id="KW-0963">Cytoplasm</keyword>
<feature type="modified residue" description="Phosphoserine" evidence="10">
    <location>
        <position position="215"/>
    </location>
</feature>
<evidence type="ECO:0000256" key="8">
    <source>
        <dbReference type="ARBA" id="ARBA00034538"/>
    </source>
</evidence>
<dbReference type="Pfam" id="PF08222">
    <property type="entry name" value="HTH_CodY"/>
    <property type="match status" value="1"/>
</dbReference>
<reference evidence="13 14" key="1">
    <citation type="submission" date="2018-03" db="EMBL/GenBank/DDBJ databases">
        <title>Genomic Encyclopedia of Type Strains, Phase III (KMG-III): the genomes of soil and plant-associated and newly described type strains.</title>
        <authorList>
            <person name="Whitman W."/>
        </authorList>
    </citation>
    <scope>NUCLEOTIDE SEQUENCE [LARGE SCALE GENOMIC DNA]</scope>
    <source>
        <strain evidence="13 14">CGMCC 1.07653</strain>
    </source>
</reference>
<evidence type="ECO:0000313" key="14">
    <source>
        <dbReference type="Proteomes" id="UP000242310"/>
    </source>
</evidence>
<dbReference type="HAMAP" id="MF_00621">
    <property type="entry name" value="HTH_type_CodY"/>
    <property type="match status" value="1"/>
</dbReference>
<feature type="DNA-binding region" description="H-T-H motif" evidence="10">
    <location>
        <begin position="203"/>
        <end position="222"/>
    </location>
</feature>
<protein>
    <recommendedName>
        <fullName evidence="8 10">Global transcriptional regulator CodY</fullName>
    </recommendedName>
</protein>
<evidence type="ECO:0000313" key="13">
    <source>
        <dbReference type="EMBL" id="PSL51183.1"/>
    </source>
</evidence>
<dbReference type="InterPro" id="IPR014154">
    <property type="entry name" value="CodY"/>
</dbReference>
<dbReference type="GO" id="GO:0005525">
    <property type="term" value="F:GTP binding"/>
    <property type="evidence" value="ECO:0007669"/>
    <property type="project" value="InterPro"/>
</dbReference>
<dbReference type="SUPFAM" id="SSF46785">
    <property type="entry name" value="Winged helix' DNA-binding domain"/>
    <property type="match status" value="1"/>
</dbReference>
<evidence type="ECO:0000256" key="4">
    <source>
        <dbReference type="ARBA" id="ARBA00022553"/>
    </source>
</evidence>
<comment type="subcellular location">
    <subcellularLocation>
        <location evidence="1 10">Cytoplasm</location>
    </subcellularLocation>
</comment>
<evidence type="ECO:0000259" key="11">
    <source>
        <dbReference type="Pfam" id="PF06018"/>
    </source>
</evidence>
<dbReference type="PANTHER" id="PTHR40062">
    <property type="entry name" value="GTP-SENSING TRANSCRIPTIONAL PLEIOTROPIC REPRESSOR CODY"/>
    <property type="match status" value="1"/>
</dbReference>
<comment type="caution">
    <text evidence="13">The sequence shown here is derived from an EMBL/GenBank/DDBJ whole genome shotgun (WGS) entry which is preliminary data.</text>
</comment>
<dbReference type="EMBL" id="PYAV01000001">
    <property type="protein sequence ID" value="PSL51183.1"/>
    <property type="molecule type" value="Genomic_DNA"/>
</dbReference>
<dbReference type="InterPro" id="IPR029016">
    <property type="entry name" value="GAF-like_dom_sf"/>
</dbReference>
<evidence type="ECO:0000256" key="6">
    <source>
        <dbReference type="ARBA" id="ARBA00023125"/>
    </source>
</evidence>
<evidence type="ECO:0000256" key="3">
    <source>
        <dbReference type="ARBA" id="ARBA00022491"/>
    </source>
</evidence>
<dbReference type="AlphaFoldDB" id="A0A2P8HY93"/>
<gene>
    <name evidence="10" type="primary">codY</name>
    <name evidence="13" type="ORF">B0H94_10193</name>
</gene>
<dbReference type="InterPro" id="IPR013198">
    <property type="entry name" value="GTP_trans_reg_CodY_C"/>
</dbReference>